<evidence type="ECO:0000313" key="2">
    <source>
        <dbReference type="Proteomes" id="UP000325081"/>
    </source>
</evidence>
<dbReference type="GO" id="GO:0000428">
    <property type="term" value="C:DNA-directed RNA polymerase complex"/>
    <property type="evidence" value="ECO:0007669"/>
    <property type="project" value="UniProtKB-KW"/>
</dbReference>
<name>A0A5A7RBR2_STRAF</name>
<gene>
    <name evidence="1" type="ORF">STAS_32474</name>
</gene>
<proteinExistence type="predicted"/>
<accession>A0A5A7RBR2</accession>
<dbReference type="Proteomes" id="UP000325081">
    <property type="component" value="Unassembled WGS sequence"/>
</dbReference>
<keyword evidence="1" id="KW-0240">DNA-directed RNA polymerase</keyword>
<evidence type="ECO:0000313" key="1">
    <source>
        <dbReference type="EMBL" id="GER54848.1"/>
    </source>
</evidence>
<dbReference type="EMBL" id="BKCP01011625">
    <property type="protein sequence ID" value="GER54848.1"/>
    <property type="molecule type" value="Genomic_DNA"/>
</dbReference>
<organism evidence="1 2">
    <name type="scientific">Striga asiatica</name>
    <name type="common">Asiatic witchweed</name>
    <name type="synonym">Buchnera asiatica</name>
    <dbReference type="NCBI Taxonomy" id="4170"/>
    <lineage>
        <taxon>Eukaryota</taxon>
        <taxon>Viridiplantae</taxon>
        <taxon>Streptophyta</taxon>
        <taxon>Embryophyta</taxon>
        <taxon>Tracheophyta</taxon>
        <taxon>Spermatophyta</taxon>
        <taxon>Magnoliopsida</taxon>
        <taxon>eudicotyledons</taxon>
        <taxon>Gunneridae</taxon>
        <taxon>Pentapetalae</taxon>
        <taxon>asterids</taxon>
        <taxon>lamiids</taxon>
        <taxon>Lamiales</taxon>
        <taxon>Orobanchaceae</taxon>
        <taxon>Buchnereae</taxon>
        <taxon>Striga</taxon>
    </lineage>
</organism>
<protein>
    <submittedName>
        <fullName evidence="1">DNA-directed RNA polymerase III subunit RPC8</fullName>
    </submittedName>
</protein>
<keyword evidence="1" id="KW-0804">Transcription</keyword>
<dbReference type="AlphaFoldDB" id="A0A5A7RBR2"/>
<comment type="caution">
    <text evidence="1">The sequence shown here is derived from an EMBL/GenBank/DDBJ whole genome shotgun (WGS) entry which is preliminary data.</text>
</comment>
<reference evidence="2" key="1">
    <citation type="journal article" date="2019" name="Curr. Biol.">
        <title>Genome Sequence of Striga asiatica Provides Insight into the Evolution of Plant Parasitism.</title>
        <authorList>
            <person name="Yoshida S."/>
            <person name="Kim S."/>
            <person name="Wafula E.K."/>
            <person name="Tanskanen J."/>
            <person name="Kim Y.M."/>
            <person name="Honaas L."/>
            <person name="Yang Z."/>
            <person name="Spallek T."/>
            <person name="Conn C.E."/>
            <person name="Ichihashi Y."/>
            <person name="Cheong K."/>
            <person name="Cui S."/>
            <person name="Der J.P."/>
            <person name="Gundlach H."/>
            <person name="Jiao Y."/>
            <person name="Hori C."/>
            <person name="Ishida J.K."/>
            <person name="Kasahara H."/>
            <person name="Kiba T."/>
            <person name="Kim M.S."/>
            <person name="Koo N."/>
            <person name="Laohavisit A."/>
            <person name="Lee Y.H."/>
            <person name="Lumba S."/>
            <person name="McCourt P."/>
            <person name="Mortimer J.C."/>
            <person name="Mutuku J.M."/>
            <person name="Nomura T."/>
            <person name="Sasaki-Sekimoto Y."/>
            <person name="Seto Y."/>
            <person name="Wang Y."/>
            <person name="Wakatake T."/>
            <person name="Sakakibara H."/>
            <person name="Demura T."/>
            <person name="Yamaguchi S."/>
            <person name="Yoneyama K."/>
            <person name="Manabe R.I."/>
            <person name="Nelson D.C."/>
            <person name="Schulman A.H."/>
            <person name="Timko M.P."/>
            <person name="dePamphilis C.W."/>
            <person name="Choi D."/>
            <person name="Shirasu K."/>
        </authorList>
    </citation>
    <scope>NUCLEOTIDE SEQUENCE [LARGE SCALE GENOMIC DNA]</scope>
    <source>
        <strain evidence="2">cv. UVA1</strain>
    </source>
</reference>
<keyword evidence="2" id="KW-1185">Reference proteome</keyword>
<sequence length="155" mass="17396">MVTEESNVIAGVLNDLMKIEQSTEVLGVEGDLQLDEGEEIRFVVLNESFGHLFGEAITYASYVPNEGTNHFLFLWRVLRRTLFFFAGEVDGRAIIGSWVEREGGGSEAWGRGREVPLSEVPLPASKPSKVRAWKELERVREKLSSESKEHVSTKT</sequence>